<name>A0A8K0C8J4_IGNLU</name>
<dbReference type="Proteomes" id="UP000801492">
    <property type="component" value="Unassembled WGS sequence"/>
</dbReference>
<keyword evidence="3" id="KW-1185">Reference proteome</keyword>
<evidence type="ECO:0000313" key="3">
    <source>
        <dbReference type="Proteomes" id="UP000801492"/>
    </source>
</evidence>
<dbReference type="InterPro" id="IPR032135">
    <property type="entry name" value="DUF4817"/>
</dbReference>
<organism evidence="2 3">
    <name type="scientific">Ignelater luminosus</name>
    <name type="common">Cucubano</name>
    <name type="synonym">Pyrophorus luminosus</name>
    <dbReference type="NCBI Taxonomy" id="2038154"/>
    <lineage>
        <taxon>Eukaryota</taxon>
        <taxon>Metazoa</taxon>
        <taxon>Ecdysozoa</taxon>
        <taxon>Arthropoda</taxon>
        <taxon>Hexapoda</taxon>
        <taxon>Insecta</taxon>
        <taxon>Pterygota</taxon>
        <taxon>Neoptera</taxon>
        <taxon>Endopterygota</taxon>
        <taxon>Coleoptera</taxon>
        <taxon>Polyphaga</taxon>
        <taxon>Elateriformia</taxon>
        <taxon>Elateroidea</taxon>
        <taxon>Elateridae</taxon>
        <taxon>Agrypninae</taxon>
        <taxon>Pyrophorini</taxon>
        <taxon>Ignelater</taxon>
    </lineage>
</organism>
<feature type="domain" description="DUF4817" evidence="1">
    <location>
        <begin position="14"/>
        <end position="50"/>
    </location>
</feature>
<reference evidence="2" key="1">
    <citation type="submission" date="2019-08" db="EMBL/GenBank/DDBJ databases">
        <title>The genome of the North American firefly Photinus pyralis.</title>
        <authorList>
            <consortium name="Photinus pyralis genome working group"/>
            <person name="Fallon T.R."/>
            <person name="Sander Lower S.E."/>
            <person name="Weng J.-K."/>
        </authorList>
    </citation>
    <scope>NUCLEOTIDE SEQUENCE</scope>
    <source>
        <strain evidence="2">TRF0915ILg1</strain>
        <tissue evidence="2">Whole body</tissue>
    </source>
</reference>
<dbReference type="EMBL" id="VTPC01090916">
    <property type="protein sequence ID" value="KAF2880742.1"/>
    <property type="molecule type" value="Genomic_DNA"/>
</dbReference>
<dbReference type="Pfam" id="PF16087">
    <property type="entry name" value="DUF4817"/>
    <property type="match status" value="1"/>
</dbReference>
<proteinExistence type="predicted"/>
<evidence type="ECO:0000259" key="1">
    <source>
        <dbReference type="Pfam" id="PF16087"/>
    </source>
</evidence>
<comment type="caution">
    <text evidence="2">The sequence shown here is derived from an EMBL/GenBank/DDBJ whole genome shotgun (WGS) entry which is preliminary data.</text>
</comment>
<sequence>MVDSPLSLKINRYSTQQRIPFVEHYFKNDKSLTVTIRKLRPIFGNQNVPIEKFKKTESITDVRPSTRVRPYHSAKDITAACQNDQQFQLEDDVEISFEELPQSLIAEKPVEPLADLWETELFGNDFDESDARQLKAQDCCNLKCCNKFSVDELLQLNNAARQKPRMKLKLESIKLNTKDKSNESFLLLGVRMGIKVSFEEEIDKNVLRIHACYGQLKGKSGEEKLNFFQICIDHLQKAEEEKGRKGVLQPSFLKAIAKWISPSEINYSFDFTQKVHIPHDPFQPDTIYFLTPYIIGIFCIMCDTVQTWHNYLILESARSALNSDNYVAQNKNNLMIWVSLDFRSLKKKQFRVEKSSCLNDIADIVKSTAQCSVNKAVLAGTKSGRYLSSIGILILQHTLWKSVPKVASYYHYDFSAQYKREVKRQVDCV</sequence>
<protein>
    <recommendedName>
        <fullName evidence="1">DUF4817 domain-containing protein</fullName>
    </recommendedName>
</protein>
<dbReference type="AlphaFoldDB" id="A0A8K0C8J4"/>
<gene>
    <name evidence="2" type="ORF">ILUMI_25432</name>
</gene>
<dbReference type="PANTHER" id="PTHR34415">
    <property type="entry name" value="INTEGRASE CATALYTIC DOMAIN-CONTAINING PROTEIN"/>
    <property type="match status" value="1"/>
</dbReference>
<evidence type="ECO:0000313" key="2">
    <source>
        <dbReference type="EMBL" id="KAF2880742.1"/>
    </source>
</evidence>
<dbReference type="OrthoDB" id="10040454at2759"/>
<dbReference type="PANTHER" id="PTHR34415:SF1">
    <property type="entry name" value="INTEGRASE CATALYTIC DOMAIN-CONTAINING PROTEIN"/>
    <property type="match status" value="1"/>
</dbReference>
<accession>A0A8K0C8J4</accession>